<dbReference type="PANTHER" id="PTHR34606:SF15">
    <property type="entry name" value="BON DOMAIN-CONTAINING PROTEIN"/>
    <property type="match status" value="1"/>
</dbReference>
<feature type="signal peptide" evidence="2">
    <location>
        <begin position="1"/>
        <end position="26"/>
    </location>
</feature>
<organism evidence="4 5">
    <name type="scientific">Ottowia flava</name>
    <dbReference type="NCBI Taxonomy" id="2675430"/>
    <lineage>
        <taxon>Bacteria</taxon>
        <taxon>Pseudomonadati</taxon>
        <taxon>Pseudomonadota</taxon>
        <taxon>Betaproteobacteria</taxon>
        <taxon>Burkholderiales</taxon>
        <taxon>Comamonadaceae</taxon>
        <taxon>Ottowia</taxon>
    </lineage>
</organism>
<feature type="domain" description="BON" evidence="3">
    <location>
        <begin position="54"/>
        <end position="122"/>
    </location>
</feature>
<proteinExistence type="predicted"/>
<gene>
    <name evidence="4" type="ORF">ACFSF0_04645</name>
</gene>
<feature type="chain" id="PRO_5046126083" evidence="2">
    <location>
        <begin position="27"/>
        <end position="122"/>
    </location>
</feature>
<protein>
    <submittedName>
        <fullName evidence="4">BON domain-containing protein</fullName>
    </submittedName>
</protein>
<dbReference type="InterPro" id="IPR014004">
    <property type="entry name" value="Transpt-assoc_nodulatn_dom_bac"/>
</dbReference>
<reference evidence="5" key="1">
    <citation type="journal article" date="2019" name="Int. J. Syst. Evol. Microbiol.">
        <title>The Global Catalogue of Microorganisms (GCM) 10K type strain sequencing project: providing services to taxonomists for standard genome sequencing and annotation.</title>
        <authorList>
            <consortium name="The Broad Institute Genomics Platform"/>
            <consortium name="The Broad Institute Genome Sequencing Center for Infectious Disease"/>
            <person name="Wu L."/>
            <person name="Ma J."/>
        </authorList>
    </citation>
    <scope>NUCLEOTIDE SEQUENCE [LARGE SCALE GENOMIC DNA]</scope>
    <source>
        <strain evidence="5">LMG 29247</strain>
    </source>
</reference>
<dbReference type="InterPro" id="IPR051686">
    <property type="entry name" value="Lipoprotein_DolP"/>
</dbReference>
<comment type="caution">
    <text evidence="4">The sequence shown here is derived from an EMBL/GenBank/DDBJ whole genome shotgun (WGS) entry which is preliminary data.</text>
</comment>
<dbReference type="RefSeq" id="WP_255507784.1">
    <property type="nucleotide sequence ID" value="NZ_JBHUEJ010000011.1"/>
</dbReference>
<evidence type="ECO:0000313" key="5">
    <source>
        <dbReference type="Proteomes" id="UP001597304"/>
    </source>
</evidence>
<sequence length="122" mass="12279">MTYAHNRFLAFTLALGAAAGASAVMAQTGQPATGEKPAPMGAPASSGSVGTAMGDSAITAKIKTAFAADKTVSALAIKVETKNGEVLLSGFAKSDAEKKRAGEIAQTTEGVRNVRNSIAVRP</sequence>
<dbReference type="PROSITE" id="PS50914">
    <property type="entry name" value="BON"/>
    <property type="match status" value="1"/>
</dbReference>
<accession>A0ABW4KRP0</accession>
<evidence type="ECO:0000313" key="4">
    <source>
        <dbReference type="EMBL" id="MFD1709881.1"/>
    </source>
</evidence>
<feature type="region of interest" description="Disordered" evidence="1">
    <location>
        <begin position="25"/>
        <end position="51"/>
    </location>
</feature>
<dbReference type="Proteomes" id="UP001597304">
    <property type="component" value="Unassembled WGS sequence"/>
</dbReference>
<dbReference type="Gene3D" id="3.30.1340.30">
    <property type="match status" value="1"/>
</dbReference>
<name>A0ABW4KRP0_9BURK</name>
<dbReference type="InterPro" id="IPR007055">
    <property type="entry name" value="BON_dom"/>
</dbReference>
<dbReference type="EMBL" id="JBHUEJ010000011">
    <property type="protein sequence ID" value="MFD1709881.1"/>
    <property type="molecule type" value="Genomic_DNA"/>
</dbReference>
<keyword evidence="2" id="KW-0732">Signal</keyword>
<evidence type="ECO:0000256" key="1">
    <source>
        <dbReference type="SAM" id="MobiDB-lite"/>
    </source>
</evidence>
<dbReference type="PANTHER" id="PTHR34606">
    <property type="entry name" value="BON DOMAIN-CONTAINING PROTEIN"/>
    <property type="match status" value="1"/>
</dbReference>
<keyword evidence="5" id="KW-1185">Reference proteome</keyword>
<evidence type="ECO:0000259" key="3">
    <source>
        <dbReference type="PROSITE" id="PS50914"/>
    </source>
</evidence>
<dbReference type="SMART" id="SM00749">
    <property type="entry name" value="BON"/>
    <property type="match status" value="1"/>
</dbReference>
<dbReference type="Pfam" id="PF04972">
    <property type="entry name" value="BON"/>
    <property type="match status" value="1"/>
</dbReference>
<evidence type="ECO:0000256" key="2">
    <source>
        <dbReference type="SAM" id="SignalP"/>
    </source>
</evidence>